<keyword evidence="7" id="KW-1185">Reference proteome</keyword>
<evidence type="ECO:0000256" key="1">
    <source>
        <dbReference type="ARBA" id="ARBA00023015"/>
    </source>
</evidence>
<dbReference type="InterPro" id="IPR005471">
    <property type="entry name" value="Tscrpt_reg_IclR_N"/>
</dbReference>
<organism evidence="6 7">
    <name type="scientific">Bacillus kandeliae</name>
    <dbReference type="NCBI Taxonomy" id="3129297"/>
    <lineage>
        <taxon>Bacteria</taxon>
        <taxon>Bacillati</taxon>
        <taxon>Bacillota</taxon>
        <taxon>Bacilli</taxon>
        <taxon>Bacillales</taxon>
        <taxon>Bacillaceae</taxon>
        <taxon>Bacillus</taxon>
    </lineage>
</organism>
<gene>
    <name evidence="6" type="ORF">WDJ61_05805</name>
</gene>
<keyword evidence="1" id="KW-0805">Transcription regulation</keyword>
<dbReference type="InterPro" id="IPR036388">
    <property type="entry name" value="WH-like_DNA-bd_sf"/>
</dbReference>
<dbReference type="Gene3D" id="3.30.450.40">
    <property type="match status" value="1"/>
</dbReference>
<evidence type="ECO:0000256" key="3">
    <source>
        <dbReference type="ARBA" id="ARBA00023163"/>
    </source>
</evidence>
<sequence length="250" mass="28648">MNKTVLKSMEIIQLFFDEEQQTLQEIVEKTNLPKTSAYRMAESLYELGFLQKSDEGAYKLGLLFLQLGHLVSERLEIRKVALPIMNELKKETGEAVNLIIREKEEAIYIEKVDTTEHVRVYTQIGRRAPLYAGACPRILLTFLPDKEREEFINRAMIKKYADGTIVDKDTLRQMLAESREKEYSISHSELENYSSAVAAPIFDHMGKVIAGISLVGPEVRFQDEAHVESLIIRLKQSAEEISKHMGWKGE</sequence>
<keyword evidence="3" id="KW-0804">Transcription</keyword>
<reference evidence="6 7" key="1">
    <citation type="submission" date="2024-02" db="EMBL/GenBank/DDBJ databases">
        <title>Seven novel Bacillus-like species.</title>
        <authorList>
            <person name="Liu G."/>
        </authorList>
    </citation>
    <scope>NUCLEOTIDE SEQUENCE [LARGE SCALE GENOMIC DNA]</scope>
    <source>
        <strain evidence="6 7">FJAT-52991</strain>
    </source>
</reference>
<dbReference type="InterPro" id="IPR014757">
    <property type="entry name" value="Tscrpt_reg_IclR_C"/>
</dbReference>
<feature type="domain" description="HTH iclR-type" evidence="4">
    <location>
        <begin position="2"/>
        <end position="62"/>
    </location>
</feature>
<accession>A0ABZ2N9W9</accession>
<evidence type="ECO:0000313" key="6">
    <source>
        <dbReference type="EMBL" id="WXB94141.1"/>
    </source>
</evidence>
<keyword evidence="2" id="KW-0238">DNA-binding</keyword>
<dbReference type="InterPro" id="IPR036390">
    <property type="entry name" value="WH_DNA-bd_sf"/>
</dbReference>
<dbReference type="SMART" id="SM00346">
    <property type="entry name" value="HTH_ICLR"/>
    <property type="match status" value="1"/>
</dbReference>
<dbReference type="PROSITE" id="PS51077">
    <property type="entry name" value="HTH_ICLR"/>
    <property type="match status" value="1"/>
</dbReference>
<dbReference type="EMBL" id="CP147404">
    <property type="protein sequence ID" value="WXB94141.1"/>
    <property type="molecule type" value="Genomic_DNA"/>
</dbReference>
<dbReference type="PANTHER" id="PTHR30136:SF24">
    <property type="entry name" value="HTH-TYPE TRANSCRIPTIONAL REPRESSOR ALLR"/>
    <property type="match status" value="1"/>
</dbReference>
<dbReference type="Proteomes" id="UP001387364">
    <property type="component" value="Chromosome"/>
</dbReference>
<dbReference type="PROSITE" id="PS51078">
    <property type="entry name" value="ICLR_ED"/>
    <property type="match status" value="1"/>
</dbReference>
<evidence type="ECO:0000259" key="5">
    <source>
        <dbReference type="PROSITE" id="PS51078"/>
    </source>
</evidence>
<dbReference type="Gene3D" id="1.10.10.10">
    <property type="entry name" value="Winged helix-like DNA-binding domain superfamily/Winged helix DNA-binding domain"/>
    <property type="match status" value="1"/>
</dbReference>
<proteinExistence type="predicted"/>
<dbReference type="SUPFAM" id="SSF55781">
    <property type="entry name" value="GAF domain-like"/>
    <property type="match status" value="1"/>
</dbReference>
<dbReference type="Pfam" id="PF01614">
    <property type="entry name" value="IclR_C"/>
    <property type="match status" value="1"/>
</dbReference>
<dbReference type="InterPro" id="IPR029016">
    <property type="entry name" value="GAF-like_dom_sf"/>
</dbReference>
<evidence type="ECO:0000256" key="2">
    <source>
        <dbReference type="ARBA" id="ARBA00023125"/>
    </source>
</evidence>
<dbReference type="RefSeq" id="WP_338753760.1">
    <property type="nucleotide sequence ID" value="NZ_CP147404.1"/>
</dbReference>
<evidence type="ECO:0000259" key="4">
    <source>
        <dbReference type="PROSITE" id="PS51077"/>
    </source>
</evidence>
<feature type="domain" description="IclR-ED" evidence="5">
    <location>
        <begin position="63"/>
        <end position="247"/>
    </location>
</feature>
<dbReference type="PANTHER" id="PTHR30136">
    <property type="entry name" value="HELIX-TURN-HELIX TRANSCRIPTIONAL REGULATOR, ICLR FAMILY"/>
    <property type="match status" value="1"/>
</dbReference>
<evidence type="ECO:0000313" key="7">
    <source>
        <dbReference type="Proteomes" id="UP001387364"/>
    </source>
</evidence>
<dbReference type="SUPFAM" id="SSF46785">
    <property type="entry name" value="Winged helix' DNA-binding domain"/>
    <property type="match status" value="1"/>
</dbReference>
<protein>
    <submittedName>
        <fullName evidence="6">IclR family transcriptional regulator</fullName>
    </submittedName>
</protein>
<dbReference type="InterPro" id="IPR050707">
    <property type="entry name" value="HTH_MetabolicPath_Reg"/>
</dbReference>
<name>A0ABZ2N9W9_9BACI</name>
<dbReference type="Pfam" id="PF09339">
    <property type="entry name" value="HTH_IclR"/>
    <property type="match status" value="1"/>
</dbReference>